<gene>
    <name evidence="7" type="ORF">B296_00019538</name>
</gene>
<feature type="non-terminal residue" evidence="7">
    <location>
        <position position="1"/>
    </location>
</feature>
<dbReference type="InterPro" id="IPR029063">
    <property type="entry name" value="SAM-dependent_MTases_sf"/>
</dbReference>
<dbReference type="GO" id="GO:0005768">
    <property type="term" value="C:endosome"/>
    <property type="evidence" value="ECO:0007669"/>
    <property type="project" value="TreeGrafter"/>
</dbReference>
<protein>
    <recommendedName>
        <fullName evidence="6">Methyltransferase</fullName>
        <ecNumber evidence="6">2.1.1.-</ecNumber>
    </recommendedName>
</protein>
<dbReference type="AlphaFoldDB" id="A0A427A2G5"/>
<keyword evidence="6" id="KW-0808">Transferase</keyword>
<comment type="subcellular location">
    <subcellularLocation>
        <location evidence="5">Endomembrane system</location>
        <topology evidence="5">Single-pass membrane protein</topology>
    </subcellularLocation>
    <subcellularLocation>
        <location evidence="1 6">Membrane</location>
        <topology evidence="1 6">Single-pass type II membrane protein</topology>
    </subcellularLocation>
</comment>
<dbReference type="Proteomes" id="UP000287651">
    <property type="component" value="Unassembled WGS sequence"/>
</dbReference>
<evidence type="ECO:0000256" key="3">
    <source>
        <dbReference type="ARBA" id="ARBA00022603"/>
    </source>
</evidence>
<keyword evidence="6" id="KW-0325">Glycoprotein</keyword>
<evidence type="ECO:0000256" key="5">
    <source>
        <dbReference type="ARBA" id="ARBA00037847"/>
    </source>
</evidence>
<evidence type="ECO:0000256" key="6">
    <source>
        <dbReference type="RuleBase" id="RU366043"/>
    </source>
</evidence>
<dbReference type="InterPro" id="IPR004159">
    <property type="entry name" value="Put_SAM_MeTrfase"/>
</dbReference>
<keyword evidence="4 6" id="KW-0735">Signal-anchor</keyword>
<accession>A0A427A2G5</accession>
<dbReference type="PANTHER" id="PTHR10108">
    <property type="entry name" value="SAM-DEPENDENT METHYLTRANSFERASE"/>
    <property type="match status" value="1"/>
</dbReference>
<reference evidence="7 8" key="1">
    <citation type="journal article" date="2014" name="Agronomy (Basel)">
        <title>A Draft Genome Sequence for Ensete ventricosum, the Drought-Tolerant Tree Against Hunger.</title>
        <authorList>
            <person name="Harrison J."/>
            <person name="Moore K.A."/>
            <person name="Paszkiewicz K."/>
            <person name="Jones T."/>
            <person name="Grant M."/>
            <person name="Ambacheew D."/>
            <person name="Muzemil S."/>
            <person name="Studholme D.J."/>
        </authorList>
    </citation>
    <scope>NUCLEOTIDE SEQUENCE [LARGE SCALE GENOMIC DNA]</scope>
</reference>
<dbReference type="SUPFAM" id="SSF53335">
    <property type="entry name" value="S-adenosyl-L-methionine-dependent methyltransferases"/>
    <property type="match status" value="1"/>
</dbReference>
<evidence type="ECO:0000256" key="1">
    <source>
        <dbReference type="ARBA" id="ARBA00004606"/>
    </source>
</evidence>
<dbReference type="GO" id="GO:0016020">
    <property type="term" value="C:membrane"/>
    <property type="evidence" value="ECO:0007669"/>
    <property type="project" value="UniProtKB-SubCell"/>
</dbReference>
<keyword evidence="6" id="KW-0472">Membrane</keyword>
<sequence>LSGPTSGPRTTSVTLFRGDFGHDNGHGERRINGWDLSRPLLSNDRLKGCGRSEVVVLRGRKGMTRSNAFVAASSFLLPSPNRRTLAHVFVGGFLCVLSYFLGIYTNYRPSLPPQLAPVAGNPEDCHPLLLASPSSSDGPLHFLPRHAAANLIPLASVDQPSPPVPFCAANFTHYCPCQDPDRERRFITVDLVHRERHCPGPDDRPPRCRVPRPPGYRAPLPWPASRDRAWFANVPSTKLSEAKKDQNWVRVEGNWLVFPGGGTSFIKGVKWYVAEMAKQVPLRSGEIRTVLDIGCGVGSKSNFLLFLFNWIWMLLL</sequence>
<dbReference type="GO" id="GO:0032259">
    <property type="term" value="P:methylation"/>
    <property type="evidence" value="ECO:0007669"/>
    <property type="project" value="UniProtKB-KW"/>
</dbReference>
<dbReference type="EC" id="2.1.1.-" evidence="6"/>
<dbReference type="GO" id="GO:0008168">
    <property type="term" value="F:methyltransferase activity"/>
    <property type="evidence" value="ECO:0007669"/>
    <property type="project" value="UniProtKB-UniRule"/>
</dbReference>
<evidence type="ECO:0000256" key="2">
    <source>
        <dbReference type="ARBA" id="ARBA00008361"/>
    </source>
</evidence>
<proteinExistence type="inferred from homology"/>
<keyword evidence="6" id="KW-1133">Transmembrane helix</keyword>
<feature type="transmembrane region" description="Helical" evidence="6">
    <location>
        <begin position="84"/>
        <end position="104"/>
    </location>
</feature>
<comment type="similarity">
    <text evidence="2 6">Belongs to the methyltransferase superfamily.</text>
</comment>
<evidence type="ECO:0000313" key="8">
    <source>
        <dbReference type="Proteomes" id="UP000287651"/>
    </source>
</evidence>
<evidence type="ECO:0000313" key="7">
    <source>
        <dbReference type="EMBL" id="RRT70383.1"/>
    </source>
</evidence>
<keyword evidence="6" id="KW-0812">Transmembrane</keyword>
<keyword evidence="3 6" id="KW-0489">Methyltransferase</keyword>
<evidence type="ECO:0000256" key="4">
    <source>
        <dbReference type="ARBA" id="ARBA00022968"/>
    </source>
</evidence>
<name>A0A427A2G5_ENSVE</name>
<organism evidence="7 8">
    <name type="scientific">Ensete ventricosum</name>
    <name type="common">Abyssinian banana</name>
    <name type="synonym">Musa ensete</name>
    <dbReference type="NCBI Taxonomy" id="4639"/>
    <lineage>
        <taxon>Eukaryota</taxon>
        <taxon>Viridiplantae</taxon>
        <taxon>Streptophyta</taxon>
        <taxon>Embryophyta</taxon>
        <taxon>Tracheophyta</taxon>
        <taxon>Spermatophyta</taxon>
        <taxon>Magnoliopsida</taxon>
        <taxon>Liliopsida</taxon>
        <taxon>Zingiberales</taxon>
        <taxon>Musaceae</taxon>
        <taxon>Ensete</taxon>
    </lineage>
</organism>
<dbReference type="PANTHER" id="PTHR10108:SF968">
    <property type="entry name" value="METHYLTRANSFERASE PMT19-RELATED"/>
    <property type="match status" value="1"/>
</dbReference>
<dbReference type="GO" id="GO:0005802">
    <property type="term" value="C:trans-Golgi network"/>
    <property type="evidence" value="ECO:0007669"/>
    <property type="project" value="TreeGrafter"/>
</dbReference>
<dbReference type="Pfam" id="PF03141">
    <property type="entry name" value="Methyltransf_29"/>
    <property type="match status" value="1"/>
</dbReference>
<comment type="caution">
    <text evidence="7">The sequence shown here is derived from an EMBL/GenBank/DDBJ whole genome shotgun (WGS) entry which is preliminary data.</text>
</comment>
<dbReference type="EMBL" id="AMZH03004043">
    <property type="protein sequence ID" value="RRT70383.1"/>
    <property type="molecule type" value="Genomic_DNA"/>
</dbReference>